<dbReference type="GO" id="GO:0032259">
    <property type="term" value="P:methylation"/>
    <property type="evidence" value="ECO:0007669"/>
    <property type="project" value="UniProtKB-KW"/>
</dbReference>
<dbReference type="InterPro" id="IPR001537">
    <property type="entry name" value="SpoU_MeTrfase"/>
</dbReference>
<keyword evidence="1 5" id="KW-0489">Methyltransferase</keyword>
<evidence type="ECO:0000256" key="2">
    <source>
        <dbReference type="ARBA" id="ARBA00022679"/>
    </source>
</evidence>
<keyword evidence="2 5" id="KW-0808">Transferase</keyword>
<dbReference type="OrthoDB" id="420829at2759"/>
<name>A0A086JFL3_TOXGO</name>
<evidence type="ECO:0000313" key="5">
    <source>
        <dbReference type="EMBL" id="KFG30931.1"/>
    </source>
</evidence>
<dbReference type="GO" id="GO:0003723">
    <property type="term" value="F:RNA binding"/>
    <property type="evidence" value="ECO:0007669"/>
    <property type="project" value="InterPro"/>
</dbReference>
<dbReference type="PANTHER" id="PTHR43191">
    <property type="entry name" value="RRNA METHYLTRANSFERASE 3"/>
    <property type="match status" value="1"/>
</dbReference>
<evidence type="ECO:0000259" key="4">
    <source>
        <dbReference type="Pfam" id="PF00588"/>
    </source>
</evidence>
<dbReference type="Proteomes" id="UP000028837">
    <property type="component" value="Unassembled WGS sequence"/>
</dbReference>
<dbReference type="Gene3D" id="3.40.1280.10">
    <property type="match status" value="1"/>
</dbReference>
<feature type="domain" description="tRNA/rRNA methyltransferase SpoU type" evidence="4">
    <location>
        <begin position="257"/>
        <end position="315"/>
    </location>
</feature>
<reference evidence="5 6" key="1">
    <citation type="submission" date="2014-02" db="EMBL/GenBank/DDBJ databases">
        <authorList>
            <person name="Sibley D."/>
            <person name="Venepally P."/>
            <person name="Karamycheva S."/>
            <person name="Hadjithomas M."/>
            <person name="Khan A."/>
            <person name="Brunk B."/>
            <person name="Roos D."/>
            <person name="Caler E."/>
            <person name="Lorenzi H."/>
        </authorList>
    </citation>
    <scope>NUCLEOTIDE SEQUENCE [LARGE SCALE GENOMIC DNA]</scope>
    <source>
        <strain evidence="5 6">GAB2-2007-GAL-DOM2</strain>
    </source>
</reference>
<organism evidence="5 6">
    <name type="scientific">Toxoplasma gondii GAB2-2007-GAL-DOM2</name>
    <dbReference type="NCBI Taxonomy" id="1130820"/>
    <lineage>
        <taxon>Eukaryota</taxon>
        <taxon>Sar</taxon>
        <taxon>Alveolata</taxon>
        <taxon>Apicomplexa</taxon>
        <taxon>Conoidasida</taxon>
        <taxon>Coccidia</taxon>
        <taxon>Eucoccidiorida</taxon>
        <taxon>Eimeriorina</taxon>
        <taxon>Sarcocystidae</taxon>
        <taxon>Toxoplasma</taxon>
    </lineage>
</organism>
<protein>
    <submittedName>
        <fullName evidence="5">RNA methyltransferase, TrmH family protein</fullName>
    </submittedName>
</protein>
<dbReference type="SUPFAM" id="SSF75217">
    <property type="entry name" value="alpha/beta knot"/>
    <property type="match status" value="2"/>
</dbReference>
<dbReference type="PANTHER" id="PTHR43191:SF2">
    <property type="entry name" value="RRNA METHYLTRANSFERASE 3, MITOCHONDRIAL"/>
    <property type="match status" value="1"/>
</dbReference>
<feature type="region of interest" description="Disordered" evidence="3">
    <location>
        <begin position="392"/>
        <end position="413"/>
    </location>
</feature>
<dbReference type="Pfam" id="PF00588">
    <property type="entry name" value="SpoU_methylase"/>
    <property type="match status" value="2"/>
</dbReference>
<evidence type="ECO:0000313" key="6">
    <source>
        <dbReference type="Proteomes" id="UP000028837"/>
    </source>
</evidence>
<dbReference type="InterPro" id="IPR051259">
    <property type="entry name" value="rRNA_Methyltransferase"/>
</dbReference>
<evidence type="ECO:0000256" key="1">
    <source>
        <dbReference type="ARBA" id="ARBA00022603"/>
    </source>
</evidence>
<evidence type="ECO:0000256" key="3">
    <source>
        <dbReference type="SAM" id="MobiDB-lite"/>
    </source>
</evidence>
<dbReference type="AlphaFoldDB" id="A0A086JFL3"/>
<feature type="compositionally biased region" description="Polar residues" evidence="3">
    <location>
        <begin position="393"/>
        <end position="406"/>
    </location>
</feature>
<proteinExistence type="predicted"/>
<dbReference type="InterPro" id="IPR029026">
    <property type="entry name" value="tRNA_m1G_MTases_N"/>
</dbReference>
<sequence length="539" mass="58012">MVGKRENVAAPNCDWKDGEGLPSLSCRVRYVTSAEDPTVCMYRMKGVRDNYVFSQLKAQMLARKAWYVPACSSTVVRRALSSPFYPIKSVLLTPALLREMAHNIERAIHRRPKLLKAYETIGCGSQVAQDGTLEQSVPTPACPKADSLKLAVDGVPETQAIDDDQVEVLLVTESLFSEILGMPVNHRQCCAALIDVRMLTVDALRKIPSRSVTDSFAGESGSAVAEATLRRKSLSRASETTARGETSSVSSDALFPVLVLDDVQNSDNIGTLMRTAFSLGVRSVLLSPVSFAAVNARSARVSMGSMFHLRLLKCDPFTPDSALCSVGGGFAWSRHSGLDLSTYPSAPRSPLPAALRNLRLVSPSCVVVGTSPLGDPKILHQPKEWIRNRRNVCRSQENSPSQITQQDELDSEGKHANSGGFGCCISAIAAEKSLKEVKCLHGDSAAGDPKGTGTQEIGVDEDEEIRLAVVVGNEQKGSSREVLDACDGIAAIAQVKGDSLSVSTAAAVVLYTLQQETLIKLREQVPFVPDEDLLTDDVL</sequence>
<dbReference type="VEuPathDB" id="ToxoDB:TGDOM2_263340"/>
<dbReference type="EMBL" id="AHZU02001579">
    <property type="protein sequence ID" value="KFG30931.1"/>
    <property type="molecule type" value="Genomic_DNA"/>
</dbReference>
<feature type="domain" description="tRNA/rRNA methyltransferase SpoU type" evidence="4">
    <location>
        <begin position="462"/>
        <end position="511"/>
    </location>
</feature>
<dbReference type="GO" id="GO:0008173">
    <property type="term" value="F:RNA methyltransferase activity"/>
    <property type="evidence" value="ECO:0007669"/>
    <property type="project" value="InterPro"/>
</dbReference>
<gene>
    <name evidence="5" type="ORF">TGDOM2_263340</name>
</gene>
<accession>A0A086JFL3</accession>
<comment type="caution">
    <text evidence="5">The sequence shown here is derived from an EMBL/GenBank/DDBJ whole genome shotgun (WGS) entry which is preliminary data.</text>
</comment>
<dbReference type="InterPro" id="IPR029028">
    <property type="entry name" value="Alpha/beta_knot_MTases"/>
</dbReference>
<dbReference type="GO" id="GO:0006396">
    <property type="term" value="P:RNA processing"/>
    <property type="evidence" value="ECO:0007669"/>
    <property type="project" value="InterPro"/>
</dbReference>